<sequence length="73" mass="8780">MMKLLEPADVEEAKYQMDGQIHLGLQMSFFPEESRKKPSDMKESRDIGHRYIWFMYEFSLVSEHWNLLLIKLS</sequence>
<evidence type="ECO:0000313" key="1">
    <source>
        <dbReference type="EMBL" id="GJT03686.1"/>
    </source>
</evidence>
<reference evidence="1" key="2">
    <citation type="submission" date="2022-01" db="EMBL/GenBank/DDBJ databases">
        <authorList>
            <person name="Yamashiro T."/>
            <person name="Shiraishi A."/>
            <person name="Satake H."/>
            <person name="Nakayama K."/>
        </authorList>
    </citation>
    <scope>NUCLEOTIDE SEQUENCE</scope>
</reference>
<organism evidence="1 2">
    <name type="scientific">Tanacetum coccineum</name>
    <dbReference type="NCBI Taxonomy" id="301880"/>
    <lineage>
        <taxon>Eukaryota</taxon>
        <taxon>Viridiplantae</taxon>
        <taxon>Streptophyta</taxon>
        <taxon>Embryophyta</taxon>
        <taxon>Tracheophyta</taxon>
        <taxon>Spermatophyta</taxon>
        <taxon>Magnoliopsida</taxon>
        <taxon>eudicotyledons</taxon>
        <taxon>Gunneridae</taxon>
        <taxon>Pentapetalae</taxon>
        <taxon>asterids</taxon>
        <taxon>campanulids</taxon>
        <taxon>Asterales</taxon>
        <taxon>Asteraceae</taxon>
        <taxon>Asteroideae</taxon>
        <taxon>Anthemideae</taxon>
        <taxon>Anthemidinae</taxon>
        <taxon>Tanacetum</taxon>
    </lineage>
</organism>
<accession>A0ABQ5AMZ3</accession>
<dbReference type="Proteomes" id="UP001151760">
    <property type="component" value="Unassembled WGS sequence"/>
</dbReference>
<proteinExistence type="predicted"/>
<protein>
    <submittedName>
        <fullName evidence="1">Uncharacterized protein</fullName>
    </submittedName>
</protein>
<reference evidence="1" key="1">
    <citation type="journal article" date="2022" name="Int. J. Mol. Sci.">
        <title>Draft Genome of Tanacetum Coccineum: Genomic Comparison of Closely Related Tanacetum-Family Plants.</title>
        <authorList>
            <person name="Yamashiro T."/>
            <person name="Shiraishi A."/>
            <person name="Nakayama K."/>
            <person name="Satake H."/>
        </authorList>
    </citation>
    <scope>NUCLEOTIDE SEQUENCE</scope>
</reference>
<name>A0ABQ5AMZ3_9ASTR</name>
<comment type="caution">
    <text evidence="1">The sequence shown here is derived from an EMBL/GenBank/DDBJ whole genome shotgun (WGS) entry which is preliminary data.</text>
</comment>
<evidence type="ECO:0000313" key="2">
    <source>
        <dbReference type="Proteomes" id="UP001151760"/>
    </source>
</evidence>
<gene>
    <name evidence="1" type="ORF">Tco_0838148</name>
</gene>
<keyword evidence="2" id="KW-1185">Reference proteome</keyword>
<dbReference type="EMBL" id="BQNB010012448">
    <property type="protein sequence ID" value="GJT03686.1"/>
    <property type="molecule type" value="Genomic_DNA"/>
</dbReference>